<reference evidence="1" key="1">
    <citation type="submission" date="2019-08" db="EMBL/GenBank/DDBJ databases">
        <authorList>
            <person name="Kucharzyk K."/>
            <person name="Murdoch R.W."/>
            <person name="Higgins S."/>
            <person name="Loffler F."/>
        </authorList>
    </citation>
    <scope>NUCLEOTIDE SEQUENCE</scope>
</reference>
<gene>
    <name evidence="1" type="ORF">SDC9_144252</name>
</gene>
<dbReference type="SUPFAM" id="SSF53850">
    <property type="entry name" value="Periplasmic binding protein-like II"/>
    <property type="match status" value="1"/>
</dbReference>
<comment type="caution">
    <text evidence="1">The sequence shown here is derived from an EMBL/GenBank/DDBJ whole genome shotgun (WGS) entry which is preliminary data.</text>
</comment>
<sequence length="284" mass="30891">MLKKAGYTADDIKSFADLKKVADDIQARKAELGVEGAFTSAGMDSSSDWRFKTHLANLPIYYEYKADGITSTDAIKGTYLDNYKNIWDLYITDATCEPALLSSKTGDDAAAEFATGAAVFYQNGTWAYDQIKGYDVADDDIGMLPIYIGAPGEEKQGLCTGSENYWCVNSKASPEDIKATLDFMNWCVTSDAGKTALKDMGFVCPFKGFTDEFLPENPLIRAAGEYVANGFTPVDWCFTTMPSENWKNGVGSALLEYAQGTGNWDAVKTAFVGGWATEMAAAKN</sequence>
<organism evidence="1">
    <name type="scientific">bioreactor metagenome</name>
    <dbReference type="NCBI Taxonomy" id="1076179"/>
    <lineage>
        <taxon>unclassified sequences</taxon>
        <taxon>metagenomes</taxon>
        <taxon>ecological metagenomes</taxon>
    </lineage>
</organism>
<accession>A0A645E6C2</accession>
<dbReference type="AlphaFoldDB" id="A0A645E6C2"/>
<dbReference type="Pfam" id="PF13416">
    <property type="entry name" value="SBP_bac_8"/>
    <property type="match status" value="1"/>
</dbReference>
<protein>
    <submittedName>
        <fullName evidence="1">Uncharacterized protein</fullName>
    </submittedName>
</protein>
<name>A0A645E6C2_9ZZZZ</name>
<proteinExistence type="predicted"/>
<dbReference type="Gene3D" id="3.40.190.10">
    <property type="entry name" value="Periplasmic binding protein-like II"/>
    <property type="match status" value="2"/>
</dbReference>
<dbReference type="InterPro" id="IPR006059">
    <property type="entry name" value="SBP"/>
</dbReference>
<dbReference type="EMBL" id="VSSQ01043402">
    <property type="protein sequence ID" value="MPM97079.1"/>
    <property type="molecule type" value="Genomic_DNA"/>
</dbReference>
<evidence type="ECO:0000313" key="1">
    <source>
        <dbReference type="EMBL" id="MPM97079.1"/>
    </source>
</evidence>